<gene>
    <name evidence="1" type="ORF">RHMOL_Rhmol01G0228300</name>
</gene>
<proteinExistence type="predicted"/>
<protein>
    <submittedName>
        <fullName evidence="1">Uncharacterized protein</fullName>
    </submittedName>
</protein>
<organism evidence="1 2">
    <name type="scientific">Rhododendron molle</name>
    <name type="common">Chinese azalea</name>
    <name type="synonym">Azalea mollis</name>
    <dbReference type="NCBI Taxonomy" id="49168"/>
    <lineage>
        <taxon>Eukaryota</taxon>
        <taxon>Viridiplantae</taxon>
        <taxon>Streptophyta</taxon>
        <taxon>Embryophyta</taxon>
        <taxon>Tracheophyta</taxon>
        <taxon>Spermatophyta</taxon>
        <taxon>Magnoliopsida</taxon>
        <taxon>eudicotyledons</taxon>
        <taxon>Gunneridae</taxon>
        <taxon>Pentapetalae</taxon>
        <taxon>asterids</taxon>
        <taxon>Ericales</taxon>
        <taxon>Ericaceae</taxon>
        <taxon>Ericoideae</taxon>
        <taxon>Rhodoreae</taxon>
        <taxon>Rhododendron</taxon>
    </lineage>
</organism>
<sequence length="107" mass="12084">MKWRIAVGDSQGNPAKVQLVPARVELAPVTVQVPNEWVNEAARRMLAMENVIRKVASGMSLELRYPAPTAQPAASRRTQVYKTIHSLLLSILTIRICFRYMTYIEDS</sequence>
<evidence type="ECO:0000313" key="2">
    <source>
        <dbReference type="Proteomes" id="UP001062846"/>
    </source>
</evidence>
<accession>A0ACC0Q5R5</accession>
<name>A0ACC0Q5R5_RHOML</name>
<evidence type="ECO:0000313" key="1">
    <source>
        <dbReference type="EMBL" id="KAI8572796.1"/>
    </source>
</evidence>
<dbReference type="Proteomes" id="UP001062846">
    <property type="component" value="Chromosome 1"/>
</dbReference>
<comment type="caution">
    <text evidence="1">The sequence shown here is derived from an EMBL/GenBank/DDBJ whole genome shotgun (WGS) entry which is preliminary data.</text>
</comment>
<keyword evidence="2" id="KW-1185">Reference proteome</keyword>
<dbReference type="EMBL" id="CM046388">
    <property type="protein sequence ID" value="KAI8572796.1"/>
    <property type="molecule type" value="Genomic_DNA"/>
</dbReference>
<reference evidence="1" key="1">
    <citation type="submission" date="2022-02" db="EMBL/GenBank/DDBJ databases">
        <title>Plant Genome Project.</title>
        <authorList>
            <person name="Zhang R.-G."/>
        </authorList>
    </citation>
    <scope>NUCLEOTIDE SEQUENCE</scope>
    <source>
        <strain evidence="1">AT1</strain>
    </source>
</reference>